<accession>A0ACC1M4G0</accession>
<organism evidence="1 2">
    <name type="scientific">Coemansia aciculifera</name>
    <dbReference type="NCBI Taxonomy" id="417176"/>
    <lineage>
        <taxon>Eukaryota</taxon>
        <taxon>Fungi</taxon>
        <taxon>Fungi incertae sedis</taxon>
        <taxon>Zoopagomycota</taxon>
        <taxon>Kickxellomycotina</taxon>
        <taxon>Kickxellomycetes</taxon>
        <taxon>Kickxellales</taxon>
        <taxon>Kickxellaceae</taxon>
        <taxon>Coemansia</taxon>
    </lineage>
</organism>
<keyword evidence="2" id="KW-1185">Reference proteome</keyword>
<dbReference type="EMBL" id="JANBVB010000285">
    <property type="protein sequence ID" value="KAJ2895516.1"/>
    <property type="molecule type" value="Genomic_DNA"/>
</dbReference>
<sequence length="570" mass="63768">QWYQEQIDYVRTQVEQMEHVDVQRGQEAKSIRSKWKRELFLLFEDPSSSPSAFIINVFVTFMIIFSAILTTIETIPQLRKGNSYMWFALEIVIVAIFTLEFVLRFLGHTDTWRQAWNHAKSVVTIVDALSIFPFYIELGLHRDTSYEFRFTILRIFRLLRVFSAFKYSSLLQLSIEVMIVAIKRSADALLAFLLFVALTVVLSSTLMYFAERGTWDDDRQAFLTSDGEYSKFSSIPAAAYYSIVTLTTTGFGDMVPTTFIGKLVSFPMMLSGILLIALPSIIVGRNFTHVWEAARRFRVRQSPNVRMQRIGESLIQEEVSDTRSSALTTSHRSRLRRRHKTRHRAGAQNLGSGGNRRDDSVSSFESRSTRATTRSPREIAGGYTNVYGGSGGGISPNNADDYARRADPIDALARKDSIEMQELASGPQGFQDMRPDGYAHVGDGAEDARRLANSASDTDDDEYDDDNNEAGLTRRRADGGGASIRRVHGQRRRGGKGKERDTAYTNTSDTVRVQRVEWEALNAELVALRSVIGSNGLVLRAIANHLAVPDLPPLSSSPKAASASVSSPKK</sequence>
<dbReference type="Proteomes" id="UP001139981">
    <property type="component" value="Unassembled WGS sequence"/>
</dbReference>
<evidence type="ECO:0000313" key="1">
    <source>
        <dbReference type="EMBL" id="KAJ2895516.1"/>
    </source>
</evidence>
<evidence type="ECO:0000313" key="2">
    <source>
        <dbReference type="Proteomes" id="UP001139981"/>
    </source>
</evidence>
<name>A0ACC1M4G0_9FUNG</name>
<gene>
    <name evidence="1" type="ORF">IWW38_002285</name>
</gene>
<reference evidence="1" key="1">
    <citation type="submission" date="2022-07" db="EMBL/GenBank/DDBJ databases">
        <title>Phylogenomic reconstructions and comparative analyses of Kickxellomycotina fungi.</title>
        <authorList>
            <person name="Reynolds N.K."/>
            <person name="Stajich J.E."/>
            <person name="Barry K."/>
            <person name="Grigoriev I.V."/>
            <person name="Crous P."/>
            <person name="Smith M.E."/>
        </authorList>
    </citation>
    <scope>NUCLEOTIDE SEQUENCE</scope>
    <source>
        <strain evidence="1">CBS 190363</strain>
    </source>
</reference>
<protein>
    <submittedName>
        <fullName evidence="1">Uncharacterized protein</fullName>
    </submittedName>
</protein>
<comment type="caution">
    <text evidence="1">The sequence shown here is derived from an EMBL/GenBank/DDBJ whole genome shotgun (WGS) entry which is preliminary data.</text>
</comment>
<feature type="non-terminal residue" evidence="1">
    <location>
        <position position="1"/>
    </location>
</feature>
<proteinExistence type="predicted"/>